<dbReference type="Pfam" id="PF00440">
    <property type="entry name" value="TetR_N"/>
    <property type="match status" value="1"/>
</dbReference>
<evidence type="ECO:0000256" key="2">
    <source>
        <dbReference type="PROSITE-ProRule" id="PRU00335"/>
    </source>
</evidence>
<dbReference type="RefSeq" id="WP_317565369.1">
    <property type="nucleotide sequence ID" value="NZ_JAWLJX010000005.1"/>
</dbReference>
<feature type="DNA-binding region" description="H-T-H motif" evidence="2">
    <location>
        <begin position="31"/>
        <end position="50"/>
    </location>
</feature>
<accession>A0ABU4BFZ6</accession>
<proteinExistence type="predicted"/>
<dbReference type="SUPFAM" id="SSF46689">
    <property type="entry name" value="Homeodomain-like"/>
    <property type="match status" value="1"/>
</dbReference>
<evidence type="ECO:0000313" key="5">
    <source>
        <dbReference type="EMBL" id="MDV6263125.1"/>
    </source>
</evidence>
<dbReference type="PANTHER" id="PTHR30055">
    <property type="entry name" value="HTH-TYPE TRANSCRIPTIONAL REGULATOR RUTR"/>
    <property type="match status" value="1"/>
</dbReference>
<dbReference type="InterPro" id="IPR001647">
    <property type="entry name" value="HTH_TetR"/>
</dbReference>
<dbReference type="PROSITE" id="PS50977">
    <property type="entry name" value="HTH_TETR_2"/>
    <property type="match status" value="1"/>
</dbReference>
<dbReference type="SUPFAM" id="SSF48498">
    <property type="entry name" value="Tetracyclin repressor-like, C-terminal domain"/>
    <property type="match status" value="1"/>
</dbReference>
<evidence type="ECO:0000259" key="4">
    <source>
        <dbReference type="PROSITE" id="PS50977"/>
    </source>
</evidence>
<evidence type="ECO:0000256" key="3">
    <source>
        <dbReference type="SAM" id="MobiDB-lite"/>
    </source>
</evidence>
<evidence type="ECO:0000256" key="1">
    <source>
        <dbReference type="ARBA" id="ARBA00023125"/>
    </source>
</evidence>
<keyword evidence="6" id="KW-1185">Reference proteome</keyword>
<dbReference type="Gene3D" id="1.10.357.10">
    <property type="entry name" value="Tetracycline Repressor, domain 2"/>
    <property type="match status" value="1"/>
</dbReference>
<dbReference type="InterPro" id="IPR050109">
    <property type="entry name" value="HTH-type_TetR-like_transc_reg"/>
</dbReference>
<dbReference type="Gene3D" id="1.10.10.60">
    <property type="entry name" value="Homeodomain-like"/>
    <property type="match status" value="1"/>
</dbReference>
<dbReference type="Proteomes" id="UP001185755">
    <property type="component" value="Unassembled WGS sequence"/>
</dbReference>
<gene>
    <name evidence="5" type="ORF">R3P96_17445</name>
</gene>
<reference evidence="5 6" key="1">
    <citation type="submission" date="2023-10" db="EMBL/GenBank/DDBJ databases">
        <title>Development of a sustainable strategy for remediation of hydrocarbon-contaminated territories based on the waste exchange concept.</title>
        <authorList>
            <person name="Krivoruchko A."/>
        </authorList>
    </citation>
    <scope>NUCLEOTIDE SEQUENCE [LARGE SCALE GENOMIC DNA]</scope>
    <source>
        <strain evidence="5 6">IEGM 1323</strain>
    </source>
</reference>
<dbReference type="PRINTS" id="PR00455">
    <property type="entry name" value="HTHTETR"/>
</dbReference>
<comment type="caution">
    <text evidence="5">The sequence shown here is derived from an EMBL/GenBank/DDBJ whole genome shotgun (WGS) entry which is preliminary data.</text>
</comment>
<keyword evidence="1 2" id="KW-0238">DNA-binding</keyword>
<dbReference type="InterPro" id="IPR009057">
    <property type="entry name" value="Homeodomain-like_sf"/>
</dbReference>
<dbReference type="EMBL" id="JAWLJX010000005">
    <property type="protein sequence ID" value="MDV6263125.1"/>
    <property type="molecule type" value="Genomic_DNA"/>
</dbReference>
<feature type="region of interest" description="Disordered" evidence="3">
    <location>
        <begin position="71"/>
        <end position="91"/>
    </location>
</feature>
<protein>
    <submittedName>
        <fullName evidence="5">Helix-turn-helix domain-containing protein</fullName>
    </submittedName>
</protein>
<dbReference type="PANTHER" id="PTHR30055:SF148">
    <property type="entry name" value="TETR-FAMILY TRANSCRIPTIONAL REGULATOR"/>
    <property type="match status" value="1"/>
</dbReference>
<name>A0ABU4BFZ6_9NOCA</name>
<organism evidence="5 6">
    <name type="scientific">Rhodococcoides yunnanense</name>
    <dbReference type="NCBI Taxonomy" id="278209"/>
    <lineage>
        <taxon>Bacteria</taxon>
        <taxon>Bacillati</taxon>
        <taxon>Actinomycetota</taxon>
        <taxon>Actinomycetes</taxon>
        <taxon>Mycobacteriales</taxon>
        <taxon>Nocardiaceae</taxon>
        <taxon>Rhodococcoides</taxon>
    </lineage>
</organism>
<feature type="domain" description="HTH tetR-type" evidence="4">
    <location>
        <begin position="8"/>
        <end position="68"/>
    </location>
</feature>
<dbReference type="InterPro" id="IPR036271">
    <property type="entry name" value="Tet_transcr_reg_TetR-rel_C_sf"/>
</dbReference>
<sequence length="208" mass="22871">MPADPRITRTRERVMRAAYEVLTEVGFERATIDLVSERSGVARSTLYRHWDSRESILRDAFAMAALGHAPGDGAALPNPGAPDEQPSPDRTSAQEMLERYAVTFAHGVRELWGRMAVTMAVAALDDAAERPVLSVFTDGTRRDLALIAEAAKTEGVLANSVNIEEVVSDLLDLVVAPIFYRYQFADHPATTEYAHMLAVRGWASLMAR</sequence>
<evidence type="ECO:0000313" key="6">
    <source>
        <dbReference type="Proteomes" id="UP001185755"/>
    </source>
</evidence>